<proteinExistence type="predicted"/>
<dbReference type="OrthoDB" id="4132742at2759"/>
<dbReference type="GeneID" id="8444662"/>
<dbReference type="eggNOG" id="ENOG502SKQE">
    <property type="taxonomic scope" value="Eukaryota"/>
</dbReference>
<evidence type="ECO:0000313" key="2">
    <source>
        <dbReference type="Proteomes" id="UP000002058"/>
    </source>
</evidence>
<dbReference type="AlphaFoldDB" id="C4JHD9"/>
<dbReference type="InterPro" id="IPR051678">
    <property type="entry name" value="AGP_Transferase"/>
</dbReference>
<dbReference type="PANTHER" id="PTHR21310:SF37">
    <property type="entry name" value="AMINOGLYCOSIDE PHOSPHOTRANSFERASE DOMAIN-CONTAINING PROTEIN"/>
    <property type="match status" value="1"/>
</dbReference>
<dbReference type="EMBL" id="CH476615">
    <property type="protein sequence ID" value="EEP76453.1"/>
    <property type="molecule type" value="Genomic_DNA"/>
</dbReference>
<accession>C4JHD9</accession>
<dbReference type="SUPFAM" id="SSF56112">
    <property type="entry name" value="Protein kinase-like (PK-like)"/>
    <property type="match status" value="1"/>
</dbReference>
<keyword evidence="2" id="KW-1185">Reference proteome</keyword>
<evidence type="ECO:0000313" key="1">
    <source>
        <dbReference type="EMBL" id="EEP76453.1"/>
    </source>
</evidence>
<reference evidence="2" key="1">
    <citation type="journal article" date="2009" name="Genome Res.">
        <title>Comparative genomic analyses of the human fungal pathogens Coccidioides and their relatives.</title>
        <authorList>
            <person name="Sharpton T.J."/>
            <person name="Stajich J.E."/>
            <person name="Rounsley S.D."/>
            <person name="Gardner M.J."/>
            <person name="Wortman J.R."/>
            <person name="Jordar V.S."/>
            <person name="Maiti R."/>
            <person name="Kodira C.D."/>
            <person name="Neafsey D.E."/>
            <person name="Zeng Q."/>
            <person name="Hung C.-Y."/>
            <person name="McMahan C."/>
            <person name="Muszewska A."/>
            <person name="Grynberg M."/>
            <person name="Mandel M.A."/>
            <person name="Kellner E.M."/>
            <person name="Barker B.M."/>
            <person name="Galgiani J.N."/>
            <person name="Orbach M.J."/>
            <person name="Kirkland T.N."/>
            <person name="Cole G.T."/>
            <person name="Henn M.R."/>
            <person name="Birren B.W."/>
            <person name="Taylor J.W."/>
        </authorList>
    </citation>
    <scope>NUCLEOTIDE SEQUENCE [LARGE SCALE GENOMIC DNA]</scope>
    <source>
        <strain evidence="2">UAMH 1704</strain>
    </source>
</reference>
<dbReference type="KEGG" id="ure:UREG_01302"/>
<protein>
    <recommendedName>
        <fullName evidence="3">Aminoglycoside phosphotransferase domain-containing protein</fullName>
    </recommendedName>
</protein>
<gene>
    <name evidence="1" type="ORF">UREG_01302</name>
</gene>
<name>C4JHD9_UNCRE</name>
<organism evidence="1 2">
    <name type="scientific">Uncinocarpus reesii (strain UAMH 1704)</name>
    <dbReference type="NCBI Taxonomy" id="336963"/>
    <lineage>
        <taxon>Eukaryota</taxon>
        <taxon>Fungi</taxon>
        <taxon>Dikarya</taxon>
        <taxon>Ascomycota</taxon>
        <taxon>Pezizomycotina</taxon>
        <taxon>Eurotiomycetes</taxon>
        <taxon>Eurotiomycetidae</taxon>
        <taxon>Onygenales</taxon>
        <taxon>Onygenaceae</taxon>
        <taxon>Uncinocarpus</taxon>
    </lineage>
</organism>
<dbReference type="VEuPathDB" id="FungiDB:UREG_01302"/>
<dbReference type="RefSeq" id="XP_002541786.1">
    <property type="nucleotide sequence ID" value="XM_002541740.1"/>
</dbReference>
<dbReference type="Proteomes" id="UP000002058">
    <property type="component" value="Unassembled WGS sequence"/>
</dbReference>
<evidence type="ECO:0008006" key="3">
    <source>
        <dbReference type="Google" id="ProtNLM"/>
    </source>
</evidence>
<sequence>MTYIKGTPLSNILKAPKVKGRPVLNPEISERGLRRAYQKMAKLLLELSKPKFSKIGSLTEGPDGEFTVSRRPFTFNMNELSTSAYIPPHALPNPNTIFETAAGYFKSLATQHMLHFLTQRNDAITGEADCRKKFVARCLFSKVVQRIQFHEGPFQLYCDDFRPSNVLVDIERFCIAAAIDWEYIYVAPVEFSYVAPWWLLLQAPGDWESDLMEFLTRYRPRFIYSWMLYEWSNRK</sequence>
<dbReference type="PANTHER" id="PTHR21310">
    <property type="entry name" value="AMINOGLYCOSIDE PHOSPHOTRANSFERASE-RELATED-RELATED"/>
    <property type="match status" value="1"/>
</dbReference>
<dbReference type="HOGENOM" id="CLU_028906_1_1_1"/>
<dbReference type="InterPro" id="IPR011009">
    <property type="entry name" value="Kinase-like_dom_sf"/>
</dbReference>
<dbReference type="InParanoid" id="C4JHD9"/>